<protein>
    <submittedName>
        <fullName evidence="1">Uncharacterized protein</fullName>
    </submittedName>
</protein>
<dbReference type="EMBL" id="WPIN01000023">
    <property type="protein sequence ID" value="MVM35478.1"/>
    <property type="molecule type" value="Genomic_DNA"/>
</dbReference>
<comment type="caution">
    <text evidence="1">The sequence shown here is derived from an EMBL/GenBank/DDBJ whole genome shotgun (WGS) entry which is preliminary data.</text>
</comment>
<organism evidence="1 2">
    <name type="scientific">Spirosoma arboris</name>
    <dbReference type="NCBI Taxonomy" id="2682092"/>
    <lineage>
        <taxon>Bacteria</taxon>
        <taxon>Pseudomonadati</taxon>
        <taxon>Bacteroidota</taxon>
        <taxon>Cytophagia</taxon>
        <taxon>Cytophagales</taxon>
        <taxon>Cytophagaceae</taxon>
        <taxon>Spirosoma</taxon>
    </lineage>
</organism>
<name>A0A7K1SNU7_9BACT</name>
<gene>
    <name evidence="1" type="ORF">GO755_35985</name>
</gene>
<dbReference type="Proteomes" id="UP000436006">
    <property type="component" value="Unassembled WGS sequence"/>
</dbReference>
<dbReference type="RefSeq" id="WP_157590277.1">
    <property type="nucleotide sequence ID" value="NZ_WPIN01000023.1"/>
</dbReference>
<proteinExistence type="predicted"/>
<dbReference type="AlphaFoldDB" id="A0A7K1SNU7"/>
<evidence type="ECO:0000313" key="1">
    <source>
        <dbReference type="EMBL" id="MVM35478.1"/>
    </source>
</evidence>
<evidence type="ECO:0000313" key="2">
    <source>
        <dbReference type="Proteomes" id="UP000436006"/>
    </source>
</evidence>
<sequence>MICHRSLAAITLTYWVISQSPLIAQTNIPKGSAEVMTEWITYTGNIADIDSSLKITHYSVSQCKQLINQLYQIDQRYRDSVMNGSKSREKQDYFWRKIKANDSANQALLTKIVTRYGWPTIHQYGEHESFTAWLIVWHADRDYQRKYYPLIKQAYQRGTIKTSYLELYKRLNK</sequence>
<reference evidence="1 2" key="1">
    <citation type="submission" date="2019-12" db="EMBL/GenBank/DDBJ databases">
        <title>Spirosoma sp. HMF4905 genome sequencing and assembly.</title>
        <authorList>
            <person name="Kang H."/>
            <person name="Cha I."/>
            <person name="Kim H."/>
            <person name="Joh K."/>
        </authorList>
    </citation>
    <scope>NUCLEOTIDE SEQUENCE [LARGE SCALE GENOMIC DNA]</scope>
    <source>
        <strain evidence="1 2">HMF4905</strain>
    </source>
</reference>
<accession>A0A7K1SNU7</accession>
<keyword evidence="2" id="KW-1185">Reference proteome</keyword>